<evidence type="ECO:0000259" key="2">
    <source>
        <dbReference type="Pfam" id="PF01927"/>
    </source>
</evidence>
<evidence type="ECO:0000313" key="4">
    <source>
        <dbReference type="EMBL" id="GAA2071747.1"/>
    </source>
</evidence>
<feature type="compositionally biased region" description="Basic and acidic residues" evidence="1">
    <location>
        <begin position="1"/>
        <end position="14"/>
    </location>
</feature>
<sequence>MPRGERAGREEHGGGEPAPQGVLLRFAPPLRFFLAARHRLSGEVRAPCDGVSTLGHLVEAAGVPLTEVGALRTGGRADTHALSHTGTHAAARSVPARHRPEDGDTVDVTPVPRPQPLPQPLPGPEPAGPRFVLDVHLGALARRLRLVGVDAAYRNDAGDAELVEEANAARRVLLTRDRGLLRRRALWLGAYVRGQRPDGQLADVLDRFAVPLAPWTRCPACNGPLTAVPKREIADRLPPGTRRTYDDGFARCASCDRLYWPGAHHARLAELVERARRMSPQGVSDT</sequence>
<evidence type="ECO:0000256" key="1">
    <source>
        <dbReference type="SAM" id="MobiDB-lite"/>
    </source>
</evidence>
<gene>
    <name evidence="4" type="ORF">GCM10009801_23740</name>
</gene>
<feature type="compositionally biased region" description="Pro residues" evidence="1">
    <location>
        <begin position="111"/>
        <end position="126"/>
    </location>
</feature>
<dbReference type="RefSeq" id="WP_344526960.1">
    <property type="nucleotide sequence ID" value="NZ_BAAAPE010000007.1"/>
</dbReference>
<dbReference type="InterPro" id="IPR027798">
    <property type="entry name" value="Ub_Mut7C"/>
</dbReference>
<feature type="region of interest" description="Disordered" evidence="1">
    <location>
        <begin position="1"/>
        <end position="22"/>
    </location>
</feature>
<dbReference type="PANTHER" id="PTHR39081">
    <property type="entry name" value="MUT7-C DOMAIN-CONTAINING PROTEIN"/>
    <property type="match status" value="1"/>
</dbReference>
<evidence type="ECO:0000313" key="5">
    <source>
        <dbReference type="Proteomes" id="UP001500016"/>
    </source>
</evidence>
<dbReference type="Pfam" id="PF14451">
    <property type="entry name" value="Ub-Mut7C"/>
    <property type="match status" value="1"/>
</dbReference>
<dbReference type="PANTHER" id="PTHR39081:SF1">
    <property type="entry name" value="MUT7-C RNASE DOMAIN-CONTAINING PROTEIN"/>
    <property type="match status" value="1"/>
</dbReference>
<feature type="domain" description="Ubiquitin Mut7-C" evidence="3">
    <location>
        <begin position="22"/>
        <end position="76"/>
    </location>
</feature>
<dbReference type="Pfam" id="PF01927">
    <property type="entry name" value="Mut7-C"/>
    <property type="match status" value="1"/>
</dbReference>
<organism evidence="4 5">
    <name type="scientific">Streptomyces albiaxialis</name>
    <dbReference type="NCBI Taxonomy" id="329523"/>
    <lineage>
        <taxon>Bacteria</taxon>
        <taxon>Bacillati</taxon>
        <taxon>Actinomycetota</taxon>
        <taxon>Actinomycetes</taxon>
        <taxon>Kitasatosporales</taxon>
        <taxon>Streptomycetaceae</taxon>
        <taxon>Streptomyces</taxon>
    </lineage>
</organism>
<evidence type="ECO:0000259" key="3">
    <source>
        <dbReference type="Pfam" id="PF14451"/>
    </source>
</evidence>
<comment type="caution">
    <text evidence="4">The sequence shown here is derived from an EMBL/GenBank/DDBJ whole genome shotgun (WGS) entry which is preliminary data.</text>
</comment>
<reference evidence="4 5" key="1">
    <citation type="journal article" date="2019" name="Int. J. Syst. Evol. Microbiol.">
        <title>The Global Catalogue of Microorganisms (GCM) 10K type strain sequencing project: providing services to taxonomists for standard genome sequencing and annotation.</title>
        <authorList>
            <consortium name="The Broad Institute Genomics Platform"/>
            <consortium name="The Broad Institute Genome Sequencing Center for Infectious Disease"/>
            <person name="Wu L."/>
            <person name="Ma J."/>
        </authorList>
    </citation>
    <scope>NUCLEOTIDE SEQUENCE [LARGE SCALE GENOMIC DNA]</scope>
    <source>
        <strain evidence="4 5">JCM 15478</strain>
    </source>
</reference>
<keyword evidence="5" id="KW-1185">Reference proteome</keyword>
<dbReference type="InterPro" id="IPR002782">
    <property type="entry name" value="Mut7-C_RNAse_dom"/>
</dbReference>
<feature type="region of interest" description="Disordered" evidence="1">
    <location>
        <begin position="83"/>
        <end position="126"/>
    </location>
</feature>
<name>A0ABN2VTG3_9ACTN</name>
<accession>A0ABN2VTG3</accession>
<protein>
    <submittedName>
        <fullName evidence="4">Mut7-C RNAse domain-containing protein</fullName>
    </submittedName>
</protein>
<dbReference type="Proteomes" id="UP001500016">
    <property type="component" value="Unassembled WGS sequence"/>
</dbReference>
<feature type="domain" description="Mut7-C RNAse" evidence="2">
    <location>
        <begin position="129"/>
        <end position="271"/>
    </location>
</feature>
<dbReference type="EMBL" id="BAAAPE010000007">
    <property type="protein sequence ID" value="GAA2071747.1"/>
    <property type="molecule type" value="Genomic_DNA"/>
</dbReference>
<proteinExistence type="predicted"/>